<feature type="transmembrane region" description="Helical" evidence="9">
    <location>
        <begin position="36"/>
        <end position="57"/>
    </location>
</feature>
<evidence type="ECO:0000256" key="9">
    <source>
        <dbReference type="SAM" id="Phobius"/>
    </source>
</evidence>
<keyword evidence="12" id="KW-1185">Reference proteome</keyword>
<name>A0A963YS75_9PROT</name>
<sequence>MLATFVIGLREGLEGALIIGIIAAFLRNNGKSLVPMWIGVGLAMALAMLVGAALDLVEQALPQAAQEGMETVIGGIALVFVTGMIVWMNKHARSMKRELEAQAAEALTQTGAFALAAMAFLAVLREGFETSVFLLASFSAAQSTSLAAVGAVLGLLLALVIGWGIYAGGVRINLGNFFRVTGAFLILVAAGLVMAACRTAHEAGWLNAGQQLVINLSWLITPGTIQSALITGMLGVYPDPRLIEVLGWLAYLLPVALYIYWPRSRCPSPRNTVRLQCAAAGILLISAAGLAILYPVPQLRLPAQADVVTMDGDAPRIIGTAQWVDGSIRLSLRETAKDAPSTLTLDQLVALSGGRIPVGLNAALHPGPFTATWTRHQSIHLRTAHAVLLDAGGSTTTILTLSGSGLSPPRIIALAQDKAMYSGQWRLSDAYVSQVQNALNAVSLARMERQFWAVYLPVGLVVIAALFFIFALRRISRSRNEQMSMTRLANPLMAGLCLATALTGLALSSRAQAQTAPVTHDVAQVHIALTADKGGSCVMDHSSAKAGPITFTVQNKAAPGLTELELLSEGRIIGEQENLAPGLPATALTLTLDGGSYQLYCPGANPEMQTFTVIGRAAAQQGGNTADLLAAGAKGYAGYVNGVADAMLTAVGILEADIDAGNLAKARAEYPLARPFYERIESDVNGFILPGFKATDNAGNLDYLVDMRASNLDPQVGWHGFHAIERDLFQTGQITDHTKALAAELQTNVALLAKLVRTISFAPEDLANGAASLLEEVQTTKITGEEEAFSHIDLVDFVGDVEGAQQAFAFLEPGMQTIDPALTERVKAQFAKVIAMLDTYRDRSIPGGYALYTAQVKASDAAKLSKAIQALQEPLSKIAEKVATAGTATSAN</sequence>
<feature type="transmembrane region" description="Helical" evidence="9">
    <location>
        <begin position="212"/>
        <end position="236"/>
    </location>
</feature>
<feature type="transmembrane region" description="Helical" evidence="9">
    <location>
        <begin position="242"/>
        <end position="261"/>
    </location>
</feature>
<protein>
    <submittedName>
        <fullName evidence="11">FTR1 family protein</fullName>
    </submittedName>
</protein>
<comment type="subcellular location">
    <subcellularLocation>
        <location evidence="2">Cell envelope</location>
    </subcellularLocation>
    <subcellularLocation>
        <location evidence="1">Membrane</location>
        <topology evidence="1">Multi-pass membrane protein</topology>
    </subcellularLocation>
</comment>
<feature type="transmembrane region" description="Helical" evidence="9">
    <location>
        <begin position="177"/>
        <end position="200"/>
    </location>
</feature>
<evidence type="ECO:0000256" key="1">
    <source>
        <dbReference type="ARBA" id="ARBA00004141"/>
    </source>
</evidence>
<dbReference type="GO" id="GO:0033573">
    <property type="term" value="C:high-affinity iron permease complex"/>
    <property type="evidence" value="ECO:0007669"/>
    <property type="project" value="InterPro"/>
</dbReference>
<dbReference type="Pfam" id="PF03239">
    <property type="entry name" value="FTR1"/>
    <property type="match status" value="1"/>
</dbReference>
<dbReference type="InterPro" id="IPR004923">
    <property type="entry name" value="FTR1/Fip1/EfeU"/>
</dbReference>
<reference evidence="11" key="2">
    <citation type="submission" date="2021-01" db="EMBL/GenBank/DDBJ databases">
        <authorList>
            <person name="Mieszkin S."/>
            <person name="Pouder E."/>
            <person name="Alain K."/>
        </authorList>
    </citation>
    <scope>NUCLEOTIDE SEQUENCE</scope>
    <source>
        <strain evidence="11">HW T2.11</strain>
    </source>
</reference>
<dbReference type="InterPro" id="IPR050894">
    <property type="entry name" value="EfeM/EfeO_iron_uptake"/>
</dbReference>
<dbReference type="Proteomes" id="UP000708298">
    <property type="component" value="Unassembled WGS sequence"/>
</dbReference>
<feature type="transmembrane region" description="Helical" evidence="9">
    <location>
        <begin position="145"/>
        <end position="165"/>
    </location>
</feature>
<evidence type="ECO:0000313" key="11">
    <source>
        <dbReference type="EMBL" id="MCB8876052.1"/>
    </source>
</evidence>
<feature type="transmembrane region" description="Helical" evidence="9">
    <location>
        <begin position="12"/>
        <end position="30"/>
    </location>
</feature>
<comment type="caution">
    <text evidence="11">The sequence shown here is derived from an EMBL/GenBank/DDBJ whole genome shotgun (WGS) entry which is preliminary data.</text>
</comment>
<feature type="transmembrane region" description="Helical" evidence="9">
    <location>
        <begin position="69"/>
        <end position="87"/>
    </location>
</feature>
<keyword evidence="6" id="KW-0732">Signal</keyword>
<dbReference type="PANTHER" id="PTHR39192:SF1">
    <property type="entry name" value="IRON UPTAKE SYSTEM COMPONENT EFEO"/>
    <property type="match status" value="1"/>
</dbReference>
<proteinExistence type="inferred from homology"/>
<dbReference type="GO" id="GO:0030313">
    <property type="term" value="C:cell envelope"/>
    <property type="evidence" value="ECO:0007669"/>
    <property type="project" value="UniProtKB-SubCell"/>
</dbReference>
<keyword evidence="5 9" id="KW-0812">Transmembrane</keyword>
<comment type="similarity">
    <text evidence="3">Belongs to the EfeM/EfeO family.</text>
</comment>
<evidence type="ECO:0000256" key="5">
    <source>
        <dbReference type="ARBA" id="ARBA00022692"/>
    </source>
</evidence>
<feature type="transmembrane region" description="Helical" evidence="9">
    <location>
        <begin position="273"/>
        <end position="294"/>
    </location>
</feature>
<feature type="transmembrane region" description="Helical" evidence="9">
    <location>
        <begin position="107"/>
        <end position="124"/>
    </location>
</feature>
<comment type="similarity">
    <text evidence="4">Belongs to the oxidase-dependent Fe transporter (OFeT) (TC 9.A.10.1) family.</text>
</comment>
<dbReference type="InterPro" id="IPR018976">
    <property type="entry name" value="Imelysin-like"/>
</dbReference>
<evidence type="ECO:0000256" key="7">
    <source>
        <dbReference type="ARBA" id="ARBA00022989"/>
    </source>
</evidence>
<dbReference type="Pfam" id="PF09375">
    <property type="entry name" value="Peptidase_M75"/>
    <property type="match status" value="1"/>
</dbReference>
<gene>
    <name evidence="11" type="ORF">ASILVAE211_12740</name>
</gene>
<evidence type="ECO:0000256" key="8">
    <source>
        <dbReference type="ARBA" id="ARBA00023136"/>
    </source>
</evidence>
<dbReference type="AlphaFoldDB" id="A0A963YS75"/>
<reference evidence="11" key="1">
    <citation type="journal article" date="2021" name="Microorganisms">
        <title>Acidisoma silvae sp. nov. and Acidisomacellulosilytica sp. nov., Two Acidophilic Bacteria Isolated from Decaying Wood, Hydrolyzing Cellulose and Producing Poly-3-hydroxybutyrate.</title>
        <authorList>
            <person name="Mieszkin S."/>
            <person name="Pouder E."/>
            <person name="Uroz S."/>
            <person name="Simon-Colin C."/>
            <person name="Alain K."/>
        </authorList>
    </citation>
    <scope>NUCLEOTIDE SEQUENCE</scope>
    <source>
        <strain evidence="11">HW T2.11</strain>
    </source>
</reference>
<dbReference type="RefSeq" id="WP_227321710.1">
    <property type="nucleotide sequence ID" value="NZ_JAESVB010000005.1"/>
</dbReference>
<feature type="domain" description="Imelysin-like" evidence="10">
    <location>
        <begin position="634"/>
        <end position="877"/>
    </location>
</feature>
<keyword evidence="8 9" id="KW-0472">Membrane</keyword>
<evidence type="ECO:0000256" key="4">
    <source>
        <dbReference type="ARBA" id="ARBA00008333"/>
    </source>
</evidence>
<evidence type="ECO:0000259" key="10">
    <source>
        <dbReference type="Pfam" id="PF09375"/>
    </source>
</evidence>
<dbReference type="InterPro" id="IPR038352">
    <property type="entry name" value="Imelysin_sf"/>
</dbReference>
<feature type="transmembrane region" description="Helical" evidence="9">
    <location>
        <begin position="452"/>
        <end position="472"/>
    </location>
</feature>
<accession>A0A963YS75</accession>
<dbReference type="NCBIfam" id="NF041756">
    <property type="entry name" value="EfeU"/>
    <property type="match status" value="1"/>
</dbReference>
<evidence type="ECO:0000313" key="12">
    <source>
        <dbReference type="Proteomes" id="UP000708298"/>
    </source>
</evidence>
<dbReference type="InterPro" id="IPR053377">
    <property type="entry name" value="Iron_uptake_EfeM/EfeO"/>
</dbReference>
<keyword evidence="7 9" id="KW-1133">Transmembrane helix</keyword>
<evidence type="ECO:0000256" key="3">
    <source>
        <dbReference type="ARBA" id="ARBA00005989"/>
    </source>
</evidence>
<dbReference type="Gene3D" id="1.20.1420.20">
    <property type="entry name" value="M75 peptidase, HXXE motif"/>
    <property type="match status" value="1"/>
</dbReference>
<dbReference type="NCBIfam" id="NF041757">
    <property type="entry name" value="EfeO"/>
    <property type="match status" value="1"/>
</dbReference>
<dbReference type="CDD" id="cd14656">
    <property type="entry name" value="Imelysin-like_EfeO"/>
    <property type="match status" value="1"/>
</dbReference>
<dbReference type="EMBL" id="JAESVB010000005">
    <property type="protein sequence ID" value="MCB8876052.1"/>
    <property type="molecule type" value="Genomic_DNA"/>
</dbReference>
<dbReference type="InterPro" id="IPR034981">
    <property type="entry name" value="Imelysin-like_EfeO/Algp7"/>
</dbReference>
<dbReference type="PANTHER" id="PTHR39192">
    <property type="entry name" value="IRON UPTAKE SYSTEM COMPONENT EFEO"/>
    <property type="match status" value="1"/>
</dbReference>
<dbReference type="GO" id="GO:0005381">
    <property type="term" value="F:iron ion transmembrane transporter activity"/>
    <property type="evidence" value="ECO:0007669"/>
    <property type="project" value="InterPro"/>
</dbReference>
<evidence type="ECO:0000256" key="2">
    <source>
        <dbReference type="ARBA" id="ARBA00004196"/>
    </source>
</evidence>
<organism evidence="11 12">
    <name type="scientific">Acidisoma silvae</name>
    <dbReference type="NCBI Taxonomy" id="2802396"/>
    <lineage>
        <taxon>Bacteria</taxon>
        <taxon>Pseudomonadati</taxon>
        <taxon>Pseudomonadota</taxon>
        <taxon>Alphaproteobacteria</taxon>
        <taxon>Acetobacterales</taxon>
        <taxon>Acidocellaceae</taxon>
        <taxon>Acidisoma</taxon>
    </lineage>
</organism>
<evidence type="ECO:0000256" key="6">
    <source>
        <dbReference type="ARBA" id="ARBA00022729"/>
    </source>
</evidence>